<proteinExistence type="predicted"/>
<evidence type="ECO:0000259" key="1">
    <source>
        <dbReference type="PROSITE" id="PS50878"/>
    </source>
</evidence>
<dbReference type="InterPro" id="IPR043502">
    <property type="entry name" value="DNA/RNA_pol_sf"/>
</dbReference>
<dbReference type="Pfam" id="PF00078">
    <property type="entry name" value="RVT_1"/>
    <property type="match status" value="1"/>
</dbReference>
<comment type="caution">
    <text evidence="2">The sequence shown here is derived from an EMBL/GenBank/DDBJ whole genome shotgun (WGS) entry which is preliminary data.</text>
</comment>
<protein>
    <recommendedName>
        <fullName evidence="1">Reverse transcriptase domain-containing protein</fullName>
    </recommendedName>
</protein>
<dbReference type="AlphaFoldDB" id="A0AAV5LT85"/>
<dbReference type="PANTHER" id="PTHR46890:SF48">
    <property type="entry name" value="RNA-DIRECTED DNA POLYMERASE"/>
    <property type="match status" value="1"/>
</dbReference>
<dbReference type="SUPFAM" id="SSF56672">
    <property type="entry name" value="DNA/RNA polymerases"/>
    <property type="match status" value="1"/>
</dbReference>
<feature type="domain" description="Reverse transcriptase" evidence="1">
    <location>
        <begin position="1"/>
        <end position="228"/>
    </location>
</feature>
<dbReference type="PROSITE" id="PS50878">
    <property type="entry name" value="RT_POL"/>
    <property type="match status" value="1"/>
</dbReference>
<dbReference type="InterPro" id="IPR000477">
    <property type="entry name" value="RT_dom"/>
</dbReference>
<reference evidence="2 3" key="1">
    <citation type="journal article" date="2021" name="Commun. Biol.">
        <title>The genome of Shorea leprosula (Dipterocarpaceae) highlights the ecological relevance of drought in aseasonal tropical rainforests.</title>
        <authorList>
            <person name="Ng K.K.S."/>
            <person name="Kobayashi M.J."/>
            <person name="Fawcett J.A."/>
            <person name="Hatakeyama M."/>
            <person name="Paape T."/>
            <person name="Ng C.H."/>
            <person name="Ang C.C."/>
            <person name="Tnah L.H."/>
            <person name="Lee C.T."/>
            <person name="Nishiyama T."/>
            <person name="Sese J."/>
            <person name="O'Brien M.J."/>
            <person name="Copetti D."/>
            <person name="Mohd Noor M.I."/>
            <person name="Ong R.C."/>
            <person name="Putra M."/>
            <person name="Sireger I.Z."/>
            <person name="Indrioko S."/>
            <person name="Kosugi Y."/>
            <person name="Izuno A."/>
            <person name="Isagi Y."/>
            <person name="Lee S.L."/>
            <person name="Shimizu K.K."/>
        </authorList>
    </citation>
    <scope>NUCLEOTIDE SEQUENCE [LARGE SCALE GENOMIC DNA]</scope>
    <source>
        <strain evidence="2">214</strain>
    </source>
</reference>
<sequence length="228" mass="25323">MVCCGRDLPRRLGGSVALLQTELVLAFSIRRADLCGSVSSSAAGEQQMRMARRLGGWTASLPMCRTTPLAGRQLVDGVLVLHEVVEEVKRRKQSAFVFKADFAKAYYCVDWSFLEWMMDRLGFGIKWRGWIMECLSTSKISVLVNESPTEEFKVEKGLRQGDPLSPFLFLMIGEGLNGLVQKAVLEGMFRGIEIGRKGLAVSLLQFADDTVIIGKADIENIIMVKTIL</sequence>
<dbReference type="Proteomes" id="UP001054252">
    <property type="component" value="Unassembled WGS sequence"/>
</dbReference>
<gene>
    <name evidence="2" type="ORF">SLEP1_g48022</name>
</gene>
<evidence type="ECO:0000313" key="2">
    <source>
        <dbReference type="EMBL" id="GKV40367.1"/>
    </source>
</evidence>
<evidence type="ECO:0000313" key="3">
    <source>
        <dbReference type="Proteomes" id="UP001054252"/>
    </source>
</evidence>
<keyword evidence="3" id="KW-1185">Reference proteome</keyword>
<accession>A0AAV5LT85</accession>
<organism evidence="2 3">
    <name type="scientific">Rubroshorea leprosula</name>
    <dbReference type="NCBI Taxonomy" id="152421"/>
    <lineage>
        <taxon>Eukaryota</taxon>
        <taxon>Viridiplantae</taxon>
        <taxon>Streptophyta</taxon>
        <taxon>Embryophyta</taxon>
        <taxon>Tracheophyta</taxon>
        <taxon>Spermatophyta</taxon>
        <taxon>Magnoliopsida</taxon>
        <taxon>eudicotyledons</taxon>
        <taxon>Gunneridae</taxon>
        <taxon>Pentapetalae</taxon>
        <taxon>rosids</taxon>
        <taxon>malvids</taxon>
        <taxon>Malvales</taxon>
        <taxon>Dipterocarpaceae</taxon>
        <taxon>Rubroshorea</taxon>
    </lineage>
</organism>
<dbReference type="EMBL" id="BPVZ01000141">
    <property type="protein sequence ID" value="GKV40367.1"/>
    <property type="molecule type" value="Genomic_DNA"/>
</dbReference>
<dbReference type="PANTHER" id="PTHR46890">
    <property type="entry name" value="NON-LTR RETROLELEMENT REVERSE TRANSCRIPTASE-LIKE PROTEIN-RELATED"/>
    <property type="match status" value="1"/>
</dbReference>
<dbReference type="InterPro" id="IPR052343">
    <property type="entry name" value="Retrotransposon-Effector_Assoc"/>
</dbReference>
<name>A0AAV5LT85_9ROSI</name>